<sequence>MLDAIPIAELSKHRPLESVRLSEQHDAEVKDQTGTFDVEVTEVLEPGRKRGDEYRSGAPQVTHSAFDPNLGETIATALADGIKKKAEKNYAAKPLLLVYLNISTGGKFSDEVETKINELKAQYADKFREICVLWAGKLY</sequence>
<reference evidence="1" key="1">
    <citation type="submission" date="2021-03" db="EMBL/GenBank/DDBJ databases">
        <title>Whole Genome Sequence of Bradyrhizobium sp. Strain 144S4.</title>
        <authorList>
            <person name="Bromfield E.S.P."/>
            <person name="Cloutier S."/>
        </authorList>
    </citation>
    <scope>NUCLEOTIDE SEQUENCE [LARGE SCALE GENOMIC DNA]</scope>
    <source>
        <strain evidence="1">144S4</strain>
    </source>
</reference>
<dbReference type="KEGG" id="bban:J4G43_005415"/>
<gene>
    <name evidence="2" type="ORF">J4G43_005415</name>
    <name evidence="1" type="ORF">J4G43_07605</name>
</gene>
<evidence type="ECO:0000313" key="1">
    <source>
        <dbReference type="EMBL" id="MBO1860836.1"/>
    </source>
</evidence>
<protein>
    <submittedName>
        <fullName evidence="1">Uncharacterized protein</fullName>
    </submittedName>
</protein>
<dbReference type="Proteomes" id="UP000664702">
    <property type="component" value="Chromosome"/>
</dbReference>
<evidence type="ECO:0000313" key="2">
    <source>
        <dbReference type="EMBL" id="UEM13744.1"/>
    </source>
</evidence>
<dbReference type="AlphaFoldDB" id="A0A939M0B5"/>
<dbReference type="EMBL" id="CP086136">
    <property type="protein sequence ID" value="UEM13744.1"/>
    <property type="molecule type" value="Genomic_DNA"/>
</dbReference>
<reference evidence="2 3" key="2">
    <citation type="journal article" date="2022" name="Int. J. Syst. Evol. Microbiol.">
        <title>Strains of Bradyrhizobium barranii sp. nov. associated with legumes native to Canada are symbionts of soybeans and belong to different subspecies (subsp. barranii subsp. nov. and subsp. apii subsp. nov.) and symbiovars (sv. glycinearum and sv. septentrionale).</title>
        <authorList>
            <person name="Bromfield E.S.P."/>
            <person name="Cloutier S."/>
            <person name="Wasai-Hara S."/>
            <person name="Minamisawa K."/>
        </authorList>
    </citation>
    <scope>NUCLEOTIDE SEQUENCE [LARGE SCALE GENOMIC DNA]</scope>
    <source>
        <strain evidence="2 3">144S4</strain>
    </source>
</reference>
<dbReference type="RefSeq" id="WP_028153985.1">
    <property type="nucleotide sequence ID" value="NZ_CP086136.1"/>
</dbReference>
<proteinExistence type="predicted"/>
<dbReference type="EMBL" id="JAGEMI010000001">
    <property type="protein sequence ID" value="MBO1860836.1"/>
    <property type="molecule type" value="Genomic_DNA"/>
</dbReference>
<evidence type="ECO:0000313" key="3">
    <source>
        <dbReference type="Proteomes" id="UP000664702"/>
    </source>
</evidence>
<name>A0A939M0B5_9BRAD</name>
<accession>A0A939M0B5</accession>
<organism evidence="1">
    <name type="scientific">Bradyrhizobium barranii subsp. barranii</name>
    <dbReference type="NCBI Taxonomy" id="2823807"/>
    <lineage>
        <taxon>Bacteria</taxon>
        <taxon>Pseudomonadati</taxon>
        <taxon>Pseudomonadota</taxon>
        <taxon>Alphaproteobacteria</taxon>
        <taxon>Hyphomicrobiales</taxon>
        <taxon>Nitrobacteraceae</taxon>
        <taxon>Bradyrhizobium</taxon>
        <taxon>Bradyrhizobium barranii</taxon>
    </lineage>
</organism>